<feature type="signal peptide" evidence="3">
    <location>
        <begin position="1"/>
        <end position="22"/>
    </location>
</feature>
<keyword evidence="1" id="KW-0880">Kelch repeat</keyword>
<accession>A0A4Q0P6W0</accession>
<dbReference type="PROSITE" id="PS51257">
    <property type="entry name" value="PROKAR_LIPOPROTEIN"/>
    <property type="match status" value="1"/>
</dbReference>
<dbReference type="SUPFAM" id="SSF117281">
    <property type="entry name" value="Kelch motif"/>
    <property type="match status" value="1"/>
</dbReference>
<comment type="caution">
    <text evidence="4">The sequence shown here is derived from an EMBL/GenBank/DDBJ whole genome shotgun (WGS) entry which is preliminary data.</text>
</comment>
<organism evidence="4 5">
    <name type="scientific">Leeuwenhoekiella aequorea</name>
    <dbReference type="NCBI Taxonomy" id="283736"/>
    <lineage>
        <taxon>Bacteria</taxon>
        <taxon>Pseudomonadati</taxon>
        <taxon>Bacteroidota</taxon>
        <taxon>Flavobacteriia</taxon>
        <taxon>Flavobacteriales</taxon>
        <taxon>Flavobacteriaceae</taxon>
        <taxon>Leeuwenhoekiella</taxon>
    </lineage>
</organism>
<dbReference type="InterPro" id="IPR015915">
    <property type="entry name" value="Kelch-typ_b-propeller"/>
</dbReference>
<dbReference type="EMBL" id="QOVM01000004">
    <property type="protein sequence ID" value="RXG21978.1"/>
    <property type="molecule type" value="Genomic_DNA"/>
</dbReference>
<protein>
    <submittedName>
        <fullName evidence="4">Galactose oxidase-like protein</fullName>
    </submittedName>
</protein>
<dbReference type="Proteomes" id="UP000289238">
    <property type="component" value="Unassembled WGS sequence"/>
</dbReference>
<evidence type="ECO:0000256" key="3">
    <source>
        <dbReference type="SAM" id="SignalP"/>
    </source>
</evidence>
<dbReference type="PANTHER" id="PTHR45632:SF3">
    <property type="entry name" value="KELCH-LIKE PROTEIN 32"/>
    <property type="match status" value="1"/>
</dbReference>
<name>A0A4Q0P6W0_9FLAO</name>
<gene>
    <name evidence="4" type="ORF">DSM00_2042</name>
</gene>
<evidence type="ECO:0000313" key="4">
    <source>
        <dbReference type="EMBL" id="RXG21978.1"/>
    </source>
</evidence>
<keyword evidence="3" id="KW-0732">Signal</keyword>
<dbReference type="Gene3D" id="2.120.10.80">
    <property type="entry name" value="Kelch-type beta propeller"/>
    <property type="match status" value="2"/>
</dbReference>
<keyword evidence="5" id="KW-1185">Reference proteome</keyword>
<dbReference type="RefSeq" id="WP_128757885.1">
    <property type="nucleotide sequence ID" value="NZ_QOVM01000004.1"/>
</dbReference>
<evidence type="ECO:0000313" key="5">
    <source>
        <dbReference type="Proteomes" id="UP000289238"/>
    </source>
</evidence>
<evidence type="ECO:0000256" key="1">
    <source>
        <dbReference type="ARBA" id="ARBA00022441"/>
    </source>
</evidence>
<evidence type="ECO:0000256" key="2">
    <source>
        <dbReference type="ARBA" id="ARBA00022737"/>
    </source>
</evidence>
<feature type="chain" id="PRO_5020945132" evidence="3">
    <location>
        <begin position="23"/>
        <end position="330"/>
    </location>
</feature>
<dbReference type="PANTHER" id="PTHR45632">
    <property type="entry name" value="LD33804P"/>
    <property type="match status" value="1"/>
</dbReference>
<dbReference type="AlphaFoldDB" id="A0A4Q0P6W0"/>
<sequence>MKRMTNNRIFLMLTGMVTLAFASCSSDDDFERGNWQERSVFDGVPRSNVAGFTIGNFGYMGTGYDGDDYLNDFWQYDIENDYWVQKADFPGTARSSAKGFNLDGMGYVGTGYDGDFELADFWQYNPGSNVWTQKADFGGGERRAVTAFSGSGYGYMGTGYDGDNDRKDFWKYDPASDTWIELVGFGGDKRRDATAFTINSTVYFGTGVSNGLYLTDFWSFNTATDTWSRLTDLDEEDDYAITRSNAVSFSIDGLGYIVSGYLGGAIGSTWEYDPLTDEWEDITSLEATARQDAISFTTGTRGIIALGRSGSLYLDDSYELFPQDEYDDED</sequence>
<keyword evidence="2" id="KW-0677">Repeat</keyword>
<proteinExistence type="predicted"/>
<reference evidence="4 5" key="1">
    <citation type="submission" date="2018-07" db="EMBL/GenBank/DDBJ databases">
        <title>Leeuwenhoekiella genomics.</title>
        <authorList>
            <person name="Tahon G."/>
            <person name="Willems A."/>
        </authorList>
    </citation>
    <scope>NUCLEOTIDE SEQUENCE [LARGE SCALE GENOMIC DNA]</scope>
    <source>
        <strain evidence="4 5">LMG 22550</strain>
    </source>
</reference>
<dbReference type="OrthoDB" id="103335at2"/>